<dbReference type="EMBL" id="MGJN01000008">
    <property type="protein sequence ID" value="OGN07214.1"/>
    <property type="molecule type" value="Genomic_DNA"/>
</dbReference>
<proteinExistence type="predicted"/>
<gene>
    <name evidence="1" type="ORF">A3B86_03195</name>
</gene>
<protein>
    <submittedName>
        <fullName evidence="1">Uncharacterized protein</fullName>
    </submittedName>
</protein>
<sequence length="185" mass="21697">MNFEVHITAEPQDFNRWKELCHRLGLNPLWIKNASGWYNQQMLCSVEYNGSFLGVNNYVRELSGQIRDAKFKVVREKIECQFRKWPSSLYNECHIKIRLPDSENEVVLALCRVNGISPSWSLIHDVTGERKWYLTVRDYSLDIRSTSLRFGKTIKTIHDRFGQPSGIEIETVIFDTNKNIDKGWI</sequence>
<dbReference type="Proteomes" id="UP000176834">
    <property type="component" value="Unassembled WGS sequence"/>
</dbReference>
<accession>A0A1F8F251</accession>
<evidence type="ECO:0000313" key="2">
    <source>
        <dbReference type="Proteomes" id="UP000176834"/>
    </source>
</evidence>
<organism evidence="1 2">
    <name type="scientific">Candidatus Yanofskybacteria bacterium RIFCSPHIGHO2_02_FULL_38_22b</name>
    <dbReference type="NCBI Taxonomy" id="1802673"/>
    <lineage>
        <taxon>Bacteria</taxon>
        <taxon>Candidatus Yanofskyibacteriota</taxon>
    </lineage>
</organism>
<name>A0A1F8F251_9BACT</name>
<comment type="caution">
    <text evidence="1">The sequence shown here is derived from an EMBL/GenBank/DDBJ whole genome shotgun (WGS) entry which is preliminary data.</text>
</comment>
<dbReference type="AlphaFoldDB" id="A0A1F8F251"/>
<reference evidence="1 2" key="1">
    <citation type="journal article" date="2016" name="Nat. Commun.">
        <title>Thousands of microbial genomes shed light on interconnected biogeochemical processes in an aquifer system.</title>
        <authorList>
            <person name="Anantharaman K."/>
            <person name="Brown C.T."/>
            <person name="Hug L.A."/>
            <person name="Sharon I."/>
            <person name="Castelle C.J."/>
            <person name="Probst A.J."/>
            <person name="Thomas B.C."/>
            <person name="Singh A."/>
            <person name="Wilkins M.J."/>
            <person name="Karaoz U."/>
            <person name="Brodie E.L."/>
            <person name="Williams K.H."/>
            <person name="Hubbard S.S."/>
            <person name="Banfield J.F."/>
        </authorList>
    </citation>
    <scope>NUCLEOTIDE SEQUENCE [LARGE SCALE GENOMIC DNA]</scope>
</reference>
<evidence type="ECO:0000313" key="1">
    <source>
        <dbReference type="EMBL" id="OGN07214.1"/>
    </source>
</evidence>